<dbReference type="InterPro" id="IPR052552">
    <property type="entry name" value="YeaO-like"/>
</dbReference>
<keyword evidence="2" id="KW-1185">Reference proteome</keyword>
<dbReference type="RefSeq" id="WP_159430700.1">
    <property type="nucleotide sequence ID" value="NZ_FOCW01000001.1"/>
</dbReference>
<dbReference type="PANTHER" id="PTHR36849:SF1">
    <property type="entry name" value="CYTOPLASMIC PROTEIN"/>
    <property type="match status" value="1"/>
</dbReference>
<dbReference type="OrthoDB" id="9790745at2"/>
<proteinExistence type="predicted"/>
<evidence type="ECO:0000313" key="2">
    <source>
        <dbReference type="Proteomes" id="UP000199531"/>
    </source>
</evidence>
<dbReference type="PANTHER" id="PTHR36849">
    <property type="entry name" value="CYTOPLASMIC PROTEIN-RELATED"/>
    <property type="match status" value="1"/>
</dbReference>
<dbReference type="EMBL" id="FOCW01000001">
    <property type="protein sequence ID" value="SEN19131.1"/>
    <property type="molecule type" value="Genomic_DNA"/>
</dbReference>
<evidence type="ECO:0000313" key="1">
    <source>
        <dbReference type="EMBL" id="SEN19131.1"/>
    </source>
</evidence>
<organism evidence="1 2">
    <name type="scientific">Brachymonas denitrificans DSM 15123</name>
    <dbReference type="NCBI Taxonomy" id="1121117"/>
    <lineage>
        <taxon>Bacteria</taxon>
        <taxon>Pseudomonadati</taxon>
        <taxon>Pseudomonadota</taxon>
        <taxon>Betaproteobacteria</taxon>
        <taxon>Burkholderiales</taxon>
        <taxon>Comamonadaceae</taxon>
        <taxon>Brachymonas</taxon>
    </lineage>
</organism>
<name>A0A1H8EHS9_9BURK</name>
<sequence>MYHLQRAYDYDAQSGQHAVLLDRLWPRGLSKQKLAGVVWEKDATPSTELRHWLHEDHEGRFDSFSTRFTQELTDSEAAQQALQRIRSLHREHGAVTLLTAARDPEHSHLSVLAKVLKQRGKTAH</sequence>
<dbReference type="Proteomes" id="UP000199531">
    <property type="component" value="Unassembled WGS sequence"/>
</dbReference>
<dbReference type="Pfam" id="PF22752">
    <property type="entry name" value="DUF488-N3i"/>
    <property type="match status" value="1"/>
</dbReference>
<reference evidence="1 2" key="1">
    <citation type="submission" date="2016-10" db="EMBL/GenBank/DDBJ databases">
        <authorList>
            <person name="de Groot N.N."/>
        </authorList>
    </citation>
    <scope>NUCLEOTIDE SEQUENCE [LARGE SCALE GENOMIC DNA]</scope>
    <source>
        <strain evidence="1 2">DSM 15123</strain>
    </source>
</reference>
<accession>A0A1H8EHS9</accession>
<protein>
    <submittedName>
        <fullName evidence="1">Uncharacterized conserved protein YeaO, DUF488 family</fullName>
    </submittedName>
</protein>
<dbReference type="AlphaFoldDB" id="A0A1H8EHS9"/>
<gene>
    <name evidence="1" type="ORF">SAMN02745977_00701</name>
</gene>